<proteinExistence type="predicted"/>
<dbReference type="Proteomes" id="UP001634394">
    <property type="component" value="Unassembled WGS sequence"/>
</dbReference>
<dbReference type="SUPFAM" id="SSF47923">
    <property type="entry name" value="Ypt/Rab-GAP domain of gyp1p"/>
    <property type="match status" value="2"/>
</dbReference>
<dbReference type="SMART" id="SM00164">
    <property type="entry name" value="TBC"/>
    <property type="match status" value="1"/>
</dbReference>
<evidence type="ECO:0000259" key="4">
    <source>
        <dbReference type="PROSITE" id="PS50086"/>
    </source>
</evidence>
<gene>
    <name evidence="5" type="ORF">ACJMK2_017524</name>
</gene>
<dbReference type="AlphaFoldDB" id="A0ABD3UAY8"/>
<feature type="domain" description="Rab-GAP TBC" evidence="4">
    <location>
        <begin position="84"/>
        <end position="275"/>
    </location>
</feature>
<dbReference type="Gene3D" id="1.10.10.750">
    <property type="entry name" value="Ypt/Rab-GAP domain of gyp1p, domain 1"/>
    <property type="match status" value="1"/>
</dbReference>
<dbReference type="EMBL" id="JBJQND010000016">
    <property type="protein sequence ID" value="KAL3846545.1"/>
    <property type="molecule type" value="Genomic_DNA"/>
</dbReference>
<dbReference type="FunFam" id="1.10.472.80:FF:000029">
    <property type="entry name" value="Growth hormone-regulated TBC protein 1"/>
    <property type="match status" value="1"/>
</dbReference>
<sequence length="351" mass="40723">MTTNTLRSVQFSENLSGTPSHSLIHNIDGYGFQRPEGFDFDSYEEFMSSYLTILAKRSARWTSIVRRRGTVSKSAKVKRFCRKGIPAEHRPMVWMNVSGAAQKMRENPGLYAQILKADYDPRLVETVSMDINRTFPENIYFAVSRDRNSLQRPLFNVLVAIGHKNSKVEYCQGMNFVVALMLLVMKNEEKAFWLMDTLINNILPDYYNPDMTAIKVEQEVLGELVRLRDPELHSKIERLEVPWCLVGIKWFLCLFADVLPTETVLRIWDCLFYEGPKILLRVAVTIILINKDKFMRCTNFSEATTVLRNIINDSKSVMDCHAFIQKIFTEPKSFPRAKIKKLRKECITKIR</sequence>
<evidence type="ECO:0000256" key="1">
    <source>
        <dbReference type="ARBA" id="ARBA00022468"/>
    </source>
</evidence>
<dbReference type="InterPro" id="IPR000195">
    <property type="entry name" value="Rab-GAP-TBC_dom"/>
</dbReference>
<accession>A0ABD3UAY8</accession>
<dbReference type="GO" id="GO:0005096">
    <property type="term" value="F:GTPase activator activity"/>
    <property type="evidence" value="ECO:0007669"/>
    <property type="project" value="UniProtKB-KW"/>
</dbReference>
<evidence type="ECO:0000313" key="6">
    <source>
        <dbReference type="Proteomes" id="UP001634394"/>
    </source>
</evidence>
<keyword evidence="1" id="KW-0343">GTPase activation</keyword>
<evidence type="ECO:0000256" key="3">
    <source>
        <dbReference type="ARBA" id="ARBA00070878"/>
    </source>
</evidence>
<dbReference type="PANTHER" id="PTHR47219">
    <property type="entry name" value="RAB GTPASE-ACTIVATING PROTEIN 1-LIKE"/>
    <property type="match status" value="1"/>
</dbReference>
<name>A0ABD3UAY8_SINWO</name>
<dbReference type="Gene3D" id="1.10.8.270">
    <property type="entry name" value="putative rabgap domain of human tbc1 domain family member 14 like domains"/>
    <property type="match status" value="1"/>
</dbReference>
<protein>
    <recommendedName>
        <fullName evidence="3">Growth hormone-regulated TBC protein 1</fullName>
    </recommendedName>
</protein>
<dbReference type="FunFam" id="1.10.8.270:FF:000016">
    <property type="entry name" value="TBC1 domain family member 2A"/>
    <property type="match status" value="1"/>
</dbReference>
<evidence type="ECO:0000256" key="2">
    <source>
        <dbReference type="ARBA" id="ARBA00043879"/>
    </source>
</evidence>
<dbReference type="InterPro" id="IPR050302">
    <property type="entry name" value="Rab_GAP_TBC_domain"/>
</dbReference>
<dbReference type="Pfam" id="PF00566">
    <property type="entry name" value="RabGAP-TBC"/>
    <property type="match status" value="1"/>
</dbReference>
<evidence type="ECO:0000313" key="5">
    <source>
        <dbReference type="EMBL" id="KAL3846545.1"/>
    </source>
</evidence>
<comment type="caution">
    <text evidence="5">The sequence shown here is derived from an EMBL/GenBank/DDBJ whole genome shotgun (WGS) entry which is preliminary data.</text>
</comment>
<organism evidence="5 6">
    <name type="scientific">Sinanodonta woodiana</name>
    <name type="common">Chinese pond mussel</name>
    <name type="synonym">Anodonta woodiana</name>
    <dbReference type="NCBI Taxonomy" id="1069815"/>
    <lineage>
        <taxon>Eukaryota</taxon>
        <taxon>Metazoa</taxon>
        <taxon>Spiralia</taxon>
        <taxon>Lophotrochozoa</taxon>
        <taxon>Mollusca</taxon>
        <taxon>Bivalvia</taxon>
        <taxon>Autobranchia</taxon>
        <taxon>Heteroconchia</taxon>
        <taxon>Palaeoheterodonta</taxon>
        <taxon>Unionida</taxon>
        <taxon>Unionoidea</taxon>
        <taxon>Unionidae</taxon>
        <taxon>Unioninae</taxon>
        <taxon>Sinanodonta</taxon>
    </lineage>
</organism>
<dbReference type="PROSITE" id="PS50086">
    <property type="entry name" value="TBC_RABGAP"/>
    <property type="match status" value="1"/>
</dbReference>
<keyword evidence="6" id="KW-1185">Reference proteome</keyword>
<dbReference type="InterPro" id="IPR035969">
    <property type="entry name" value="Rab-GAP_TBC_sf"/>
</dbReference>
<reference evidence="5 6" key="1">
    <citation type="submission" date="2024-11" db="EMBL/GenBank/DDBJ databases">
        <title>Chromosome-level genome assembly of the freshwater bivalve Anodonta woodiana.</title>
        <authorList>
            <person name="Chen X."/>
        </authorList>
    </citation>
    <scope>NUCLEOTIDE SEQUENCE [LARGE SCALE GENOMIC DNA]</scope>
    <source>
        <strain evidence="5">MN2024</strain>
        <tissue evidence="5">Gills</tissue>
    </source>
</reference>
<dbReference type="PANTHER" id="PTHR47219:SF10">
    <property type="entry name" value="GROWTH HORMONE-REGULATED TBC PROTEIN 1"/>
    <property type="match status" value="1"/>
</dbReference>
<dbReference type="Gene3D" id="1.10.472.80">
    <property type="entry name" value="Ypt/Rab-GAP domain of gyp1p, domain 3"/>
    <property type="match status" value="1"/>
</dbReference>
<comment type="function">
    <text evidence="2">May act as a GTPase-activating protein for Rab family protein(s).</text>
</comment>